<evidence type="ECO:0000313" key="2">
    <source>
        <dbReference type="Proteomes" id="UP001172680"/>
    </source>
</evidence>
<proteinExistence type="predicted"/>
<protein>
    <submittedName>
        <fullName evidence="1">Uncharacterized protein</fullName>
    </submittedName>
</protein>
<comment type="caution">
    <text evidence="1">The sequence shown here is derived from an EMBL/GenBank/DDBJ whole genome shotgun (WGS) entry which is preliminary data.</text>
</comment>
<reference evidence="1" key="1">
    <citation type="submission" date="2022-10" db="EMBL/GenBank/DDBJ databases">
        <title>Culturing micro-colonial fungi from biological soil crusts in the Mojave desert and describing Neophaeococcomyces mojavensis, and introducing the new genera and species Taxawa tesnikishii.</title>
        <authorList>
            <person name="Kurbessoian T."/>
            <person name="Stajich J.E."/>
        </authorList>
    </citation>
    <scope>NUCLEOTIDE SEQUENCE</scope>
    <source>
        <strain evidence="1">JES_115</strain>
    </source>
</reference>
<organism evidence="1 2">
    <name type="scientific">Coniosporium tulheliwenetii</name>
    <dbReference type="NCBI Taxonomy" id="3383036"/>
    <lineage>
        <taxon>Eukaryota</taxon>
        <taxon>Fungi</taxon>
        <taxon>Dikarya</taxon>
        <taxon>Ascomycota</taxon>
        <taxon>Pezizomycotina</taxon>
        <taxon>Dothideomycetes</taxon>
        <taxon>Dothideomycetes incertae sedis</taxon>
        <taxon>Coniosporium</taxon>
    </lineage>
</organism>
<accession>A0ACC2ZGL5</accession>
<evidence type="ECO:0000313" key="1">
    <source>
        <dbReference type="EMBL" id="KAJ9646355.1"/>
    </source>
</evidence>
<keyword evidence="2" id="KW-1185">Reference proteome</keyword>
<sequence length="1586" mass="172564">MTTPRAYALPPSTHNSPAIVPAAISPTALNYAGGPPIAPPRTSSHQRSQTATAPATDAQIYTRPLEDRLGPSRTTQFNADYDTGSDRERVRDDPASSAAAAAQTRRRAHQSPKDSPQQQGGSSSRSRPSPVHSRSATAVGSTPIGTELPREESTIIDRLVVGDPQEDIAREQARIAESQPMPASTDVTPTTGLGLVGSDGVNDGGRGAGKSRQEYSKSGTSRKETKFGDYILGQTLGEGEFGKVKMGWKKEGTLGSNKSRLQKIYREIEILKGLQHPNIVRLHEMVQTERHIGIILEYASGGELFDYILNHRYLKDNAARRLFAQLVSGVGYLHKKGIVHRDLKLENLLLDRNRNIIITDFGFANTFNPDDELGEEIEYNLTSKDFVKRMNLDQTDAAGHRRGDLMQTSCGSPCYAAPELVVSDSLYTGRKVDVWSCGVILYAMLAGYLPFDDDPANPEGDNINLLYKYIVSTPLTFPEYVTPHARDLLKRILVPDPRKRADLFEVARHSWLSDYAHVVGFITSSTTTSNDIVNATVPSEDPFETPLLNRSASVREPGKPHTTASPVGGLTPKHGPRDVKRNTVQVEYVAPHLQTTREAPAAMAPATAPIPTQQGTPRTRATDIQQGLVEVPSTASYATSAPLQQTNVTASMPPPSRPGRDAQRAASDSTAFGSGPSMAARPSTAATVAATTAQGRFAQPKSKQYIISAPMPQHEPMTGGDAAMGRPSTQRTPSDYQALHQESQDRQSRGHKRSNTASGLGEKLFGRTPPSSDQMQQQQQQKPPKSYPPVSMQNALPAETAPRRSTESGRRISGMFSRKNGDMANTASATEKPRRFSFLKGISSSSHNKEQQAPGASYPSDPRRSSTQQPPRSRPQSKSRPVMAFGRGESRSSLSTTNSTIPVLYDPQLDRRARDSPATHMREVRGAGEQGTGIAQAYYGSGGEGHGRQTSYGNGNGVATQPGRHPPSQQYPHQQQGQQELPPQDPYYYRTDKTSSSAPSTPGFNSYDGQTQPLPPQQGQQQQSNDRRQGVLQKPNRKFNDAYEGSGSGTGAARKVMDFLDGGGGRRLAGRLCMRGGEVQEVRDVWRDGDGKVVDVGGEWGEGLPASPFTLLPTSAIRPKPRMRKIYGKTDRFIPNRRVDEAPIRTVRTPRATSSKQPPSVLAGAAYGLSLEALSLDDDDDDNTSSHNTPQSKPSPNTTAYQSSLASACDLGPTRILAFQPKAPEPSRPIDLRSVYNRPLIPRARGAQHRRRIATAPERVLDAPGLVDDYYLNVLDWSRGNQIAIGLDRQIYIWSAETGTVENLLEASEDTYIASVKWSNDGAHLGVGLGTGEVQIWDVEDQTKIRSMNGHEERVGVMGWNKHLLSTGDRKGQVFNHDVRIRQHKIAELASHTLEVCGLEWRADGARLATGGNDNLVSIWDARKLDAPQHRKTNHNAAVKALAWCPWRNNLLATGGGSADGKIHFWNSTEGTRVDTIDTKSPVTGLHWSQHHKEIMSTGGFPNNSLTVWTYPELVKSFEVGAHEARILHSSMSPDGTVLATAGPDESMKFWKIGEGTKGGERGTGLGKKEAGEGDRSGMAGQLVIR</sequence>
<name>A0ACC2ZGL5_9PEZI</name>
<gene>
    <name evidence="1" type="ORF">H2199_002404</name>
</gene>
<dbReference type="Proteomes" id="UP001172680">
    <property type="component" value="Unassembled WGS sequence"/>
</dbReference>
<dbReference type="EMBL" id="JAPDRP010000006">
    <property type="protein sequence ID" value="KAJ9646355.1"/>
    <property type="molecule type" value="Genomic_DNA"/>
</dbReference>